<dbReference type="InterPro" id="IPR007792">
    <property type="entry name" value="T4SS_VirB3/TrbD/AvhB"/>
</dbReference>
<comment type="caution">
    <text evidence="6">The sequence shown here is derived from an EMBL/GenBank/DDBJ whole genome shotgun (WGS) entry which is preliminary data.</text>
</comment>
<protein>
    <submittedName>
        <fullName evidence="6">Type IV secretion system protein VirB3</fullName>
    </submittedName>
</protein>
<evidence type="ECO:0000256" key="5">
    <source>
        <dbReference type="SAM" id="Phobius"/>
    </source>
</evidence>
<accession>A0A840SR79</accession>
<evidence type="ECO:0000256" key="1">
    <source>
        <dbReference type="ARBA" id="ARBA00004370"/>
    </source>
</evidence>
<reference evidence="6 7" key="1">
    <citation type="submission" date="2020-08" db="EMBL/GenBank/DDBJ databases">
        <title>Genomic Encyclopedia of Type Strains, Phase IV (KMG-IV): sequencing the most valuable type-strain genomes for metagenomic binning, comparative biology and taxonomic classification.</title>
        <authorList>
            <person name="Goeker M."/>
        </authorList>
    </citation>
    <scope>NUCLEOTIDE SEQUENCE [LARGE SCALE GENOMIC DNA]</scope>
    <source>
        <strain evidence="6 7">DSM 101730</strain>
    </source>
</reference>
<keyword evidence="3 5" id="KW-1133">Transmembrane helix</keyword>
<keyword evidence="4 5" id="KW-0472">Membrane</keyword>
<dbReference type="AlphaFoldDB" id="A0A840SR79"/>
<dbReference type="Proteomes" id="UP000549457">
    <property type="component" value="Unassembled WGS sequence"/>
</dbReference>
<evidence type="ECO:0000256" key="3">
    <source>
        <dbReference type="ARBA" id="ARBA00022989"/>
    </source>
</evidence>
<dbReference type="RefSeq" id="WP_343063435.1">
    <property type="nucleotide sequence ID" value="NZ_JACHFM010000010.1"/>
</dbReference>
<sequence>MSFSAPCFQALTRPVSMMGLPLTYVVILAMTTMGGFIATLSFVYFATSAIIGYAALRALAAWDPRIFDVILTSLRRTPLPAAWLRGKGVVYRA</sequence>
<dbReference type="Pfam" id="PF05101">
    <property type="entry name" value="VirB3"/>
    <property type="match status" value="1"/>
</dbReference>
<dbReference type="GO" id="GO:0016020">
    <property type="term" value="C:membrane"/>
    <property type="evidence" value="ECO:0007669"/>
    <property type="project" value="UniProtKB-SubCell"/>
</dbReference>
<gene>
    <name evidence="6" type="ORF">HNP73_004548</name>
</gene>
<keyword evidence="7" id="KW-1185">Reference proteome</keyword>
<proteinExistence type="predicted"/>
<feature type="transmembrane region" description="Helical" evidence="5">
    <location>
        <begin position="23"/>
        <end position="56"/>
    </location>
</feature>
<evidence type="ECO:0000256" key="2">
    <source>
        <dbReference type="ARBA" id="ARBA00022692"/>
    </source>
</evidence>
<keyword evidence="2 5" id="KW-0812">Transmembrane</keyword>
<evidence type="ECO:0000313" key="7">
    <source>
        <dbReference type="Proteomes" id="UP000549457"/>
    </source>
</evidence>
<evidence type="ECO:0000313" key="6">
    <source>
        <dbReference type="EMBL" id="MBB5224577.1"/>
    </source>
</evidence>
<organism evidence="6 7">
    <name type="scientific">Amaricoccus macauensis</name>
    <dbReference type="NCBI Taxonomy" id="57001"/>
    <lineage>
        <taxon>Bacteria</taxon>
        <taxon>Pseudomonadati</taxon>
        <taxon>Pseudomonadota</taxon>
        <taxon>Alphaproteobacteria</taxon>
        <taxon>Rhodobacterales</taxon>
        <taxon>Paracoccaceae</taxon>
        <taxon>Amaricoccus</taxon>
    </lineage>
</organism>
<comment type="subcellular location">
    <subcellularLocation>
        <location evidence="1">Membrane</location>
    </subcellularLocation>
</comment>
<name>A0A840SR79_9RHOB</name>
<dbReference type="EMBL" id="JACHFM010000010">
    <property type="protein sequence ID" value="MBB5224577.1"/>
    <property type="molecule type" value="Genomic_DNA"/>
</dbReference>
<evidence type="ECO:0000256" key="4">
    <source>
        <dbReference type="ARBA" id="ARBA00023136"/>
    </source>
</evidence>